<feature type="domain" description="Zn(2)-C6 fungal-type" evidence="6">
    <location>
        <begin position="12"/>
        <end position="41"/>
    </location>
</feature>
<dbReference type="CDD" id="cd12148">
    <property type="entry name" value="fungal_TF_MHR"/>
    <property type="match status" value="1"/>
</dbReference>
<evidence type="ECO:0000256" key="1">
    <source>
        <dbReference type="ARBA" id="ARBA00023015"/>
    </source>
</evidence>
<evidence type="ECO:0000313" key="8">
    <source>
        <dbReference type="Proteomes" id="UP001147733"/>
    </source>
</evidence>
<protein>
    <recommendedName>
        <fullName evidence="6">Zn(2)-C6 fungal-type domain-containing protein</fullName>
    </recommendedName>
</protein>
<keyword evidence="8" id="KW-1185">Reference proteome</keyword>
<evidence type="ECO:0000256" key="2">
    <source>
        <dbReference type="ARBA" id="ARBA00023125"/>
    </source>
</evidence>
<dbReference type="GO" id="GO:0003677">
    <property type="term" value="F:DNA binding"/>
    <property type="evidence" value="ECO:0007669"/>
    <property type="project" value="UniProtKB-KW"/>
</dbReference>
<dbReference type="GeneID" id="81385094"/>
<dbReference type="Gene3D" id="4.10.240.10">
    <property type="entry name" value="Zn(2)-C6 fungal-type DNA-binding domain"/>
    <property type="match status" value="1"/>
</dbReference>
<name>A0A9W9NXX2_PENCI</name>
<dbReference type="EMBL" id="JAPQKT010000006">
    <property type="protein sequence ID" value="KAJ5227003.1"/>
    <property type="molecule type" value="Genomic_DNA"/>
</dbReference>
<reference evidence="7" key="1">
    <citation type="submission" date="2022-11" db="EMBL/GenBank/DDBJ databases">
        <authorList>
            <person name="Petersen C."/>
        </authorList>
    </citation>
    <scope>NUCLEOTIDE SEQUENCE</scope>
    <source>
        <strain evidence="7">IBT 23319</strain>
    </source>
</reference>
<dbReference type="PANTHER" id="PTHR47431:SF5">
    <property type="entry name" value="ZN(II)2CYS6 TRANSCRIPTION FACTOR (EUROFUNG)"/>
    <property type="match status" value="1"/>
</dbReference>
<feature type="compositionally biased region" description="Basic and acidic residues" evidence="5">
    <location>
        <begin position="53"/>
        <end position="64"/>
    </location>
</feature>
<dbReference type="SMART" id="SM00066">
    <property type="entry name" value="GAL4"/>
    <property type="match status" value="1"/>
</dbReference>
<evidence type="ECO:0000256" key="3">
    <source>
        <dbReference type="ARBA" id="ARBA00023163"/>
    </source>
</evidence>
<reference evidence="7" key="2">
    <citation type="journal article" date="2023" name="IMA Fungus">
        <title>Comparative genomic study of the Penicillium genus elucidates a diverse pangenome and 15 lateral gene transfer events.</title>
        <authorList>
            <person name="Petersen C."/>
            <person name="Sorensen T."/>
            <person name="Nielsen M.R."/>
            <person name="Sondergaard T.E."/>
            <person name="Sorensen J.L."/>
            <person name="Fitzpatrick D.A."/>
            <person name="Frisvad J.C."/>
            <person name="Nielsen K.L."/>
        </authorList>
    </citation>
    <scope>NUCLEOTIDE SEQUENCE</scope>
    <source>
        <strain evidence="7">IBT 23319</strain>
    </source>
</reference>
<feature type="region of interest" description="Disordered" evidence="5">
    <location>
        <begin position="43"/>
        <end position="70"/>
    </location>
</feature>
<dbReference type="PROSITE" id="PS50048">
    <property type="entry name" value="ZN2_CY6_FUNGAL_2"/>
    <property type="match status" value="1"/>
</dbReference>
<comment type="caution">
    <text evidence="7">The sequence shown here is derived from an EMBL/GenBank/DDBJ whole genome shotgun (WGS) entry which is preliminary data.</text>
</comment>
<dbReference type="RefSeq" id="XP_056499368.1">
    <property type="nucleotide sequence ID" value="XM_056645927.1"/>
</dbReference>
<evidence type="ECO:0000256" key="4">
    <source>
        <dbReference type="ARBA" id="ARBA00023242"/>
    </source>
</evidence>
<dbReference type="AlphaFoldDB" id="A0A9W9NXX2"/>
<gene>
    <name evidence="7" type="ORF">N7469_007009</name>
</gene>
<dbReference type="PROSITE" id="PS00463">
    <property type="entry name" value="ZN2_CY6_FUNGAL_1"/>
    <property type="match status" value="1"/>
</dbReference>
<dbReference type="OrthoDB" id="2123952at2759"/>
<keyword evidence="1" id="KW-0805">Transcription regulation</keyword>
<proteinExistence type="predicted"/>
<dbReference type="PANTHER" id="PTHR47431">
    <property type="entry name" value="ZN(II)2CYS6 TRANSCRIPTION FACTOR (EUROFUNG)-RELATED"/>
    <property type="match status" value="1"/>
</dbReference>
<organism evidence="7 8">
    <name type="scientific">Penicillium citrinum</name>
    <dbReference type="NCBI Taxonomy" id="5077"/>
    <lineage>
        <taxon>Eukaryota</taxon>
        <taxon>Fungi</taxon>
        <taxon>Dikarya</taxon>
        <taxon>Ascomycota</taxon>
        <taxon>Pezizomycotina</taxon>
        <taxon>Eurotiomycetes</taxon>
        <taxon>Eurotiomycetidae</taxon>
        <taxon>Eurotiales</taxon>
        <taxon>Aspergillaceae</taxon>
        <taxon>Penicillium</taxon>
    </lineage>
</organism>
<evidence type="ECO:0000313" key="7">
    <source>
        <dbReference type="EMBL" id="KAJ5227003.1"/>
    </source>
</evidence>
<dbReference type="SUPFAM" id="SSF57701">
    <property type="entry name" value="Zn2/Cys6 DNA-binding domain"/>
    <property type="match status" value="1"/>
</dbReference>
<dbReference type="Proteomes" id="UP001147733">
    <property type="component" value="Unassembled WGS sequence"/>
</dbReference>
<evidence type="ECO:0000259" key="6">
    <source>
        <dbReference type="PROSITE" id="PS50048"/>
    </source>
</evidence>
<keyword evidence="4" id="KW-0539">Nucleus</keyword>
<dbReference type="GO" id="GO:0000981">
    <property type="term" value="F:DNA-binding transcription factor activity, RNA polymerase II-specific"/>
    <property type="evidence" value="ECO:0007669"/>
    <property type="project" value="InterPro"/>
</dbReference>
<feature type="region of interest" description="Disordered" evidence="5">
    <location>
        <begin position="137"/>
        <end position="159"/>
    </location>
</feature>
<keyword evidence="2" id="KW-0238">DNA-binding</keyword>
<dbReference type="InterPro" id="IPR036864">
    <property type="entry name" value="Zn2-C6_fun-type_DNA-bd_sf"/>
</dbReference>
<dbReference type="CDD" id="cd00067">
    <property type="entry name" value="GAL4"/>
    <property type="match status" value="1"/>
</dbReference>
<sequence length="701" mass="78902">MPKITKPPVKAACLACRSSKTRCDGQQPCKSCSGKGRVCNYQPSRRGGPRRGARYEEAQQRRSNGDPPLECLPSEMIDGFGRRHIPIAVDLLSFLYESFYLIFNVNHLIDPFLENMMGLVTPFAGVHNLDLPPDTSSDAIENRQNWDLPTPSDGPFSTSLASNTEGISIRAYQNEDEMNVLDLLIDQNSINAYYVFIHPYLPLLPSSIVPHREDQPSHFHPPCESDPRKNDLPYWPESSLGLALSSIFVLIPPSQDESQINESNFSLRRSYAQLFAQSALATIEKEIDDLCPSSNLRPGDITQRTSSIHPDLPIQLDPILALVVLAIYEYVQRGNISRMRARINQAVTTAMDISLHALGESPEESSEAQRRAWWITMFVAYLSSNVHLSSIVKYFQLTTIQPPVIACDDMRITTPYPRFDVHLEPWGLMMQAQMILFASHQMAQKIESSVDSARPPNIGTQITELDNSIVSLMTQSDRCLRTHFGSDYEEPIAENMWRLSRILIYTLSARVRLHRFRAFMDIPLFLEKYCDLASINSRGLSSAPSPVWVAERESTFPFTEQESSKICLKAALVVATCFRQLPYLVPSGLGACERIMTRKWPHTIPYFVCCAMQSSYTLLMLLHKLRACLATDRLANCYHLLDKPEPTSEISDAERLAEELRHAVKSLGVSLKSDIIFEGVGDMGREIESAYLAAYPECLAI</sequence>
<dbReference type="GO" id="GO:0008270">
    <property type="term" value="F:zinc ion binding"/>
    <property type="evidence" value="ECO:0007669"/>
    <property type="project" value="InterPro"/>
</dbReference>
<keyword evidence="3" id="KW-0804">Transcription</keyword>
<feature type="compositionally biased region" description="Polar residues" evidence="5">
    <location>
        <begin position="137"/>
        <end position="147"/>
    </location>
</feature>
<dbReference type="InterPro" id="IPR001138">
    <property type="entry name" value="Zn2Cys6_DnaBD"/>
</dbReference>
<evidence type="ECO:0000256" key="5">
    <source>
        <dbReference type="SAM" id="MobiDB-lite"/>
    </source>
</evidence>
<dbReference type="Pfam" id="PF00172">
    <property type="entry name" value="Zn_clus"/>
    <property type="match status" value="1"/>
</dbReference>
<accession>A0A9W9NXX2</accession>